<organism evidence="1 2">
    <name type="scientific">Tothia fuscella</name>
    <dbReference type="NCBI Taxonomy" id="1048955"/>
    <lineage>
        <taxon>Eukaryota</taxon>
        <taxon>Fungi</taxon>
        <taxon>Dikarya</taxon>
        <taxon>Ascomycota</taxon>
        <taxon>Pezizomycotina</taxon>
        <taxon>Dothideomycetes</taxon>
        <taxon>Pleosporomycetidae</taxon>
        <taxon>Venturiales</taxon>
        <taxon>Cylindrosympodiaceae</taxon>
        <taxon>Tothia</taxon>
    </lineage>
</organism>
<gene>
    <name evidence="1" type="ORF">EJ08DRAFT_651952</name>
</gene>
<name>A0A9P4NL82_9PEZI</name>
<evidence type="ECO:0008006" key="3">
    <source>
        <dbReference type="Google" id="ProtNLM"/>
    </source>
</evidence>
<dbReference type="Gene3D" id="2.60.120.620">
    <property type="entry name" value="q2cbj1_9rhob like domain"/>
    <property type="match status" value="1"/>
</dbReference>
<comment type="caution">
    <text evidence="1">The sequence shown here is derived from an EMBL/GenBank/DDBJ whole genome shotgun (WGS) entry which is preliminary data.</text>
</comment>
<dbReference type="PANTHER" id="PTHR40470:SF1">
    <property type="entry name" value="PHYTANOYL-COA DIOXYGENASE FAMILY PROTEIN (AFU_ORTHOLOGUE AFUA_2G15850)"/>
    <property type="match status" value="1"/>
</dbReference>
<sequence length="179" mass="20429">MELYNLLVKPDEDFSLRWHRDDIAPTATKEEELERLNKPAWHAQWKLALYDDRSLVIIPRSHKRARTQGERDADPYAEIPGQKVVSLRAGDIVFYNNNILHRGVYSKSVERMALHGSMGVARGSSDRARNALQHGVGEWVDKCDFKSLPNSLLKRAEGMRDRLIEMGKTNGDVGFAQED</sequence>
<evidence type="ECO:0000313" key="2">
    <source>
        <dbReference type="Proteomes" id="UP000800235"/>
    </source>
</evidence>
<reference evidence="1" key="1">
    <citation type="journal article" date="2020" name="Stud. Mycol.">
        <title>101 Dothideomycetes genomes: a test case for predicting lifestyles and emergence of pathogens.</title>
        <authorList>
            <person name="Haridas S."/>
            <person name="Albert R."/>
            <person name="Binder M."/>
            <person name="Bloem J."/>
            <person name="Labutti K."/>
            <person name="Salamov A."/>
            <person name="Andreopoulos B."/>
            <person name="Baker S."/>
            <person name="Barry K."/>
            <person name="Bills G."/>
            <person name="Bluhm B."/>
            <person name="Cannon C."/>
            <person name="Castanera R."/>
            <person name="Culley D."/>
            <person name="Daum C."/>
            <person name="Ezra D."/>
            <person name="Gonzalez J."/>
            <person name="Henrissat B."/>
            <person name="Kuo A."/>
            <person name="Liang C."/>
            <person name="Lipzen A."/>
            <person name="Lutzoni F."/>
            <person name="Magnuson J."/>
            <person name="Mondo S."/>
            <person name="Nolan M."/>
            <person name="Ohm R."/>
            <person name="Pangilinan J."/>
            <person name="Park H.-J."/>
            <person name="Ramirez L."/>
            <person name="Alfaro M."/>
            <person name="Sun H."/>
            <person name="Tritt A."/>
            <person name="Yoshinaga Y."/>
            <person name="Zwiers L.-H."/>
            <person name="Turgeon B."/>
            <person name="Goodwin S."/>
            <person name="Spatafora J."/>
            <person name="Crous P."/>
            <person name="Grigoriev I."/>
        </authorList>
    </citation>
    <scope>NUCLEOTIDE SEQUENCE</scope>
    <source>
        <strain evidence="1">CBS 130266</strain>
    </source>
</reference>
<dbReference type="AlphaFoldDB" id="A0A9P4NL82"/>
<evidence type="ECO:0000313" key="1">
    <source>
        <dbReference type="EMBL" id="KAF2425796.1"/>
    </source>
</evidence>
<keyword evidence="2" id="KW-1185">Reference proteome</keyword>
<accession>A0A9P4NL82</accession>
<protein>
    <recommendedName>
        <fullName evidence="3">Phytanoyl-CoA dioxygenase</fullName>
    </recommendedName>
</protein>
<proteinExistence type="predicted"/>
<dbReference type="PANTHER" id="PTHR40470">
    <property type="entry name" value="PHYTANOYL-COA DIOXYGENASE FAMILY PROTEIN (AFU_ORTHOLOGUE AFUA_2G15850)"/>
    <property type="match status" value="1"/>
</dbReference>
<dbReference type="Proteomes" id="UP000800235">
    <property type="component" value="Unassembled WGS sequence"/>
</dbReference>
<dbReference type="EMBL" id="MU007067">
    <property type="protein sequence ID" value="KAF2425796.1"/>
    <property type="molecule type" value="Genomic_DNA"/>
</dbReference>
<dbReference type="OrthoDB" id="2106152at2759"/>
<dbReference type="SUPFAM" id="SSF51197">
    <property type="entry name" value="Clavaminate synthase-like"/>
    <property type="match status" value="1"/>
</dbReference>